<protein>
    <submittedName>
        <fullName evidence="2">Uncharacterized protein</fullName>
    </submittedName>
</protein>
<evidence type="ECO:0000256" key="1">
    <source>
        <dbReference type="SAM" id="MobiDB-lite"/>
    </source>
</evidence>
<evidence type="ECO:0000313" key="2">
    <source>
        <dbReference type="EMBL" id="PLW32476.1"/>
    </source>
</evidence>
<comment type="caution">
    <text evidence="2">The sequence shown here is derived from an EMBL/GenBank/DDBJ whole genome shotgun (WGS) entry which is preliminary data.</text>
</comment>
<feature type="compositionally biased region" description="Low complexity" evidence="1">
    <location>
        <begin position="7"/>
        <end position="18"/>
    </location>
</feature>
<feature type="region of interest" description="Disordered" evidence="1">
    <location>
        <begin position="109"/>
        <end position="134"/>
    </location>
</feature>
<proteinExistence type="predicted"/>
<feature type="region of interest" description="Disordered" evidence="1">
    <location>
        <begin position="352"/>
        <end position="377"/>
    </location>
</feature>
<reference evidence="2 3" key="1">
    <citation type="submission" date="2017-11" db="EMBL/GenBank/DDBJ databases">
        <title>De novo assembly and phasing of dikaryotic genomes from two isolates of Puccinia coronata f. sp. avenae, the causal agent of oat crown rust.</title>
        <authorList>
            <person name="Miller M.E."/>
            <person name="Zhang Y."/>
            <person name="Omidvar V."/>
            <person name="Sperschneider J."/>
            <person name="Schwessinger B."/>
            <person name="Raley C."/>
            <person name="Palmer J.M."/>
            <person name="Garnica D."/>
            <person name="Upadhyaya N."/>
            <person name="Rathjen J."/>
            <person name="Taylor J.M."/>
            <person name="Park R.F."/>
            <person name="Dodds P.N."/>
            <person name="Hirsch C.D."/>
            <person name="Kianian S.F."/>
            <person name="Figueroa M."/>
        </authorList>
    </citation>
    <scope>NUCLEOTIDE SEQUENCE [LARGE SCALE GENOMIC DNA]</scope>
    <source>
        <strain evidence="2">12NC29</strain>
    </source>
</reference>
<accession>A0A2N5U412</accession>
<evidence type="ECO:0000313" key="3">
    <source>
        <dbReference type="Proteomes" id="UP000235388"/>
    </source>
</evidence>
<dbReference type="AlphaFoldDB" id="A0A2N5U412"/>
<sequence length="427" mass="47313">MAPPAPSDRAAPPAVSVPQAMPSQPATHSSQPPLRDCVGPKTYSSILMGLDEINWLEMEPAYPLEQGIAPSEIFSRAKSTALASNRPTPVPQLVERQQLAILRREAPPHSMAGSMKPTPTHPLAPTNEHLRGRGVSVAPTPYNQLALRSRETSVDTEMPAQDKLTTMSNIFQGQWLLFVNAKEANNFWLMRIALNQAISTQDTNTNLYGTPRMMEISKGWLARDELARMEKLFQIPLQPLPKPPTTRTLPLMAATTAERPPSVSPACIPPAGPLARLLLAPQSLHPCAPPPPPVNEPRAQNLGRELMAPPPVPGQMIPGTGPPPDTYQPVQRAYPEQEGYYAQEQYYHQQQPLPPAHHPYAQYPPNGRQSNPPYSRNHRRSCWNSNFYPCSNPLKRRAEEPCNNRANKKQLRKKGQNDVNDVIKLAP</sequence>
<name>A0A2N5U412_9BASI</name>
<dbReference type="EMBL" id="PGCJ01000321">
    <property type="protein sequence ID" value="PLW32476.1"/>
    <property type="molecule type" value="Genomic_DNA"/>
</dbReference>
<gene>
    <name evidence="2" type="ORF">PCANC_18646</name>
</gene>
<dbReference type="Proteomes" id="UP000235388">
    <property type="component" value="Unassembled WGS sequence"/>
</dbReference>
<organism evidence="2 3">
    <name type="scientific">Puccinia coronata f. sp. avenae</name>
    <dbReference type="NCBI Taxonomy" id="200324"/>
    <lineage>
        <taxon>Eukaryota</taxon>
        <taxon>Fungi</taxon>
        <taxon>Dikarya</taxon>
        <taxon>Basidiomycota</taxon>
        <taxon>Pucciniomycotina</taxon>
        <taxon>Pucciniomycetes</taxon>
        <taxon>Pucciniales</taxon>
        <taxon>Pucciniaceae</taxon>
        <taxon>Puccinia</taxon>
    </lineage>
</organism>
<feature type="region of interest" description="Disordered" evidence="1">
    <location>
        <begin position="1"/>
        <end position="37"/>
    </location>
</feature>
<keyword evidence="3" id="KW-1185">Reference proteome</keyword>
<feature type="region of interest" description="Disordered" evidence="1">
    <location>
        <begin position="393"/>
        <end position="427"/>
    </location>
</feature>
<feature type="compositionally biased region" description="Polar residues" evidence="1">
    <location>
        <begin position="21"/>
        <end position="32"/>
    </location>
</feature>